<dbReference type="EMBL" id="LT670818">
    <property type="protein sequence ID" value="SHH50276.1"/>
    <property type="molecule type" value="Genomic_DNA"/>
</dbReference>
<dbReference type="Proteomes" id="UP000190675">
    <property type="component" value="Chromosome I"/>
</dbReference>
<gene>
    <name evidence="2" type="ORF">SAMN05444169_7792</name>
</gene>
<protein>
    <submittedName>
        <fullName evidence="2">Uncharacterized protein</fullName>
    </submittedName>
</protein>
<reference evidence="2 3" key="1">
    <citation type="submission" date="2016-11" db="EMBL/GenBank/DDBJ databases">
        <authorList>
            <person name="Jaros S."/>
            <person name="Januszkiewicz K."/>
            <person name="Wedrychowicz H."/>
        </authorList>
    </citation>
    <scope>NUCLEOTIDE SEQUENCE [LARGE SCALE GENOMIC DNA]</scope>
    <source>
        <strain evidence="2 3">GAS242</strain>
    </source>
</reference>
<evidence type="ECO:0000313" key="3">
    <source>
        <dbReference type="Proteomes" id="UP000190675"/>
    </source>
</evidence>
<dbReference type="AlphaFoldDB" id="A0A1M5THT6"/>
<feature type="region of interest" description="Disordered" evidence="1">
    <location>
        <begin position="1"/>
        <end position="20"/>
    </location>
</feature>
<accession>A0A1M5THT6</accession>
<evidence type="ECO:0000313" key="2">
    <source>
        <dbReference type="EMBL" id="SHH50276.1"/>
    </source>
</evidence>
<name>A0A1M5THT6_9BRAD</name>
<sequence length="92" mass="9834">MTGINCREQRHPPKPATLLLRLKPGGPVVQRQGYVGVSSPTYGTAPSDTQTAFTDIAGDFPCQGCQAFNNTNINNAAFGVNGLGNRVLYQRP</sequence>
<evidence type="ECO:0000256" key="1">
    <source>
        <dbReference type="SAM" id="MobiDB-lite"/>
    </source>
</evidence>
<organism evidence="2 3">
    <name type="scientific">Bradyrhizobium erythrophlei</name>
    <dbReference type="NCBI Taxonomy" id="1437360"/>
    <lineage>
        <taxon>Bacteria</taxon>
        <taxon>Pseudomonadati</taxon>
        <taxon>Pseudomonadota</taxon>
        <taxon>Alphaproteobacteria</taxon>
        <taxon>Hyphomicrobiales</taxon>
        <taxon>Nitrobacteraceae</taxon>
        <taxon>Bradyrhizobium</taxon>
    </lineage>
</organism>
<proteinExistence type="predicted"/>